<reference evidence="2" key="2">
    <citation type="journal article" date="2021" name="PeerJ">
        <title>Extensive microbial diversity within the chicken gut microbiome revealed by metagenomics and culture.</title>
        <authorList>
            <person name="Gilroy R."/>
            <person name="Ravi A."/>
            <person name="Getino M."/>
            <person name="Pursley I."/>
            <person name="Horton D.L."/>
            <person name="Alikhan N.F."/>
            <person name="Baker D."/>
            <person name="Gharbi K."/>
            <person name="Hall N."/>
            <person name="Watson M."/>
            <person name="Adriaenssens E.M."/>
            <person name="Foster-Nyarko E."/>
            <person name="Jarju S."/>
            <person name="Secka A."/>
            <person name="Antonio M."/>
            <person name="Oren A."/>
            <person name="Chaudhuri R.R."/>
            <person name="La Ragione R."/>
            <person name="Hildebrand F."/>
            <person name="Pallen M.J."/>
        </authorList>
    </citation>
    <scope>NUCLEOTIDE SEQUENCE</scope>
    <source>
        <strain evidence="2">ChiW13-3771</strain>
    </source>
</reference>
<dbReference type="Gene3D" id="3.40.630.30">
    <property type="match status" value="1"/>
</dbReference>
<gene>
    <name evidence="2" type="ORF">IAC96_06210</name>
</gene>
<dbReference type="GO" id="GO:0030649">
    <property type="term" value="P:aminoglycoside antibiotic catabolic process"/>
    <property type="evidence" value="ECO:0007669"/>
    <property type="project" value="TreeGrafter"/>
</dbReference>
<reference evidence="2" key="1">
    <citation type="submission" date="2020-10" db="EMBL/GenBank/DDBJ databases">
        <authorList>
            <person name="Gilroy R."/>
        </authorList>
    </citation>
    <scope>NUCLEOTIDE SEQUENCE</scope>
    <source>
        <strain evidence="2">ChiW13-3771</strain>
    </source>
</reference>
<dbReference type="Pfam" id="PF13527">
    <property type="entry name" value="Acetyltransf_9"/>
    <property type="match status" value="1"/>
</dbReference>
<feature type="domain" description="N-acetyltransferase" evidence="1">
    <location>
        <begin position="5"/>
        <end position="150"/>
    </location>
</feature>
<accession>A0A9D1JD08</accession>
<dbReference type="SUPFAM" id="SSF55729">
    <property type="entry name" value="Acyl-CoA N-acyltransferases (Nat)"/>
    <property type="match status" value="1"/>
</dbReference>
<evidence type="ECO:0000313" key="3">
    <source>
        <dbReference type="Proteomes" id="UP000824201"/>
    </source>
</evidence>
<evidence type="ECO:0000313" key="2">
    <source>
        <dbReference type="EMBL" id="HIR88529.1"/>
    </source>
</evidence>
<name>A0A9D1JD08_9FIRM</name>
<dbReference type="PANTHER" id="PTHR37817:SF1">
    <property type="entry name" value="N-ACETYLTRANSFERASE EIS"/>
    <property type="match status" value="1"/>
</dbReference>
<dbReference type="EMBL" id="DVHN01000070">
    <property type="protein sequence ID" value="HIR88529.1"/>
    <property type="molecule type" value="Genomic_DNA"/>
</dbReference>
<dbReference type="GO" id="GO:0034069">
    <property type="term" value="F:aminoglycoside N-acetyltransferase activity"/>
    <property type="evidence" value="ECO:0007669"/>
    <property type="project" value="TreeGrafter"/>
</dbReference>
<dbReference type="AlphaFoldDB" id="A0A9D1JD08"/>
<proteinExistence type="predicted"/>
<protein>
    <submittedName>
        <fullName evidence="2">GNAT family N-acetyltransferase</fullName>
    </submittedName>
</protein>
<dbReference type="Proteomes" id="UP000824201">
    <property type="component" value="Unassembled WGS sequence"/>
</dbReference>
<dbReference type="InterPro" id="IPR000182">
    <property type="entry name" value="GNAT_dom"/>
</dbReference>
<dbReference type="InterPro" id="IPR051554">
    <property type="entry name" value="Acetyltransferase_Eis"/>
</dbReference>
<dbReference type="PANTHER" id="PTHR37817">
    <property type="entry name" value="N-ACETYLTRANSFERASE EIS"/>
    <property type="match status" value="1"/>
</dbReference>
<dbReference type="InterPro" id="IPR016181">
    <property type="entry name" value="Acyl_CoA_acyltransferase"/>
</dbReference>
<dbReference type="PROSITE" id="PS51186">
    <property type="entry name" value="GNAT"/>
    <property type="match status" value="1"/>
</dbReference>
<comment type="caution">
    <text evidence="2">The sequence shown here is derived from an EMBL/GenBank/DDBJ whole genome shotgun (WGS) entry which is preliminary data.</text>
</comment>
<dbReference type="CDD" id="cd04301">
    <property type="entry name" value="NAT_SF"/>
    <property type="match status" value="1"/>
</dbReference>
<evidence type="ECO:0000259" key="1">
    <source>
        <dbReference type="PROSITE" id="PS51186"/>
    </source>
</evidence>
<organism evidence="2 3">
    <name type="scientific">Candidatus Fimimorpha faecalis</name>
    <dbReference type="NCBI Taxonomy" id="2840824"/>
    <lineage>
        <taxon>Bacteria</taxon>
        <taxon>Bacillati</taxon>
        <taxon>Bacillota</taxon>
        <taxon>Clostridia</taxon>
        <taxon>Eubacteriales</taxon>
        <taxon>Candidatus Fimimorpha</taxon>
    </lineage>
</organism>
<sequence>MEQKTEIQILETLEQKRETIPLYQQAFADPELFVSYYYKEKCKDNWIFVKKKANKIIAMLHLNPYTIFVNGNEYPSFYIVAVATEKQHRHQGHMKDLLYKAFAWMKERKVPFCFLMPVDSKIYEPFGFEKICDFDRNAQRSMEEIQKNFNIYCKRDETYQNRFKQEKELAAILGGEEDGLPDQPIIMGKIINRDIFAGLSGLEQTEKETVLLEWLRKQRIYICEEV</sequence>